<dbReference type="AlphaFoldDB" id="A0AAV4DEB0"/>
<evidence type="ECO:0000313" key="3">
    <source>
        <dbReference type="Proteomes" id="UP000735302"/>
    </source>
</evidence>
<protein>
    <submittedName>
        <fullName evidence="2">Uncharacterized protein</fullName>
    </submittedName>
</protein>
<evidence type="ECO:0000256" key="1">
    <source>
        <dbReference type="SAM" id="MobiDB-lite"/>
    </source>
</evidence>
<dbReference type="Proteomes" id="UP000735302">
    <property type="component" value="Unassembled WGS sequence"/>
</dbReference>
<proteinExistence type="predicted"/>
<sequence>MTTRFCFQRISLRDLLAYSVGRSSVSSRHSDKTCKMVSSCSPQKRLGFGSQPELESEKASRSSWGWGGPRRVTLLS</sequence>
<keyword evidence="3" id="KW-1185">Reference proteome</keyword>
<organism evidence="2 3">
    <name type="scientific">Plakobranchus ocellatus</name>
    <dbReference type="NCBI Taxonomy" id="259542"/>
    <lineage>
        <taxon>Eukaryota</taxon>
        <taxon>Metazoa</taxon>
        <taxon>Spiralia</taxon>
        <taxon>Lophotrochozoa</taxon>
        <taxon>Mollusca</taxon>
        <taxon>Gastropoda</taxon>
        <taxon>Heterobranchia</taxon>
        <taxon>Euthyneura</taxon>
        <taxon>Panpulmonata</taxon>
        <taxon>Sacoglossa</taxon>
        <taxon>Placobranchoidea</taxon>
        <taxon>Plakobranchidae</taxon>
        <taxon>Plakobranchus</taxon>
    </lineage>
</organism>
<reference evidence="2 3" key="1">
    <citation type="journal article" date="2021" name="Elife">
        <title>Chloroplast acquisition without the gene transfer in kleptoplastic sea slugs, Plakobranchus ocellatus.</title>
        <authorList>
            <person name="Maeda T."/>
            <person name="Takahashi S."/>
            <person name="Yoshida T."/>
            <person name="Shimamura S."/>
            <person name="Takaki Y."/>
            <person name="Nagai Y."/>
            <person name="Toyoda A."/>
            <person name="Suzuki Y."/>
            <person name="Arimoto A."/>
            <person name="Ishii H."/>
            <person name="Satoh N."/>
            <person name="Nishiyama T."/>
            <person name="Hasebe M."/>
            <person name="Maruyama T."/>
            <person name="Minagawa J."/>
            <person name="Obokata J."/>
            <person name="Shigenobu S."/>
        </authorList>
    </citation>
    <scope>NUCLEOTIDE SEQUENCE [LARGE SCALE GENOMIC DNA]</scope>
</reference>
<dbReference type="EMBL" id="BLXT01007756">
    <property type="protein sequence ID" value="GFO42181.1"/>
    <property type="molecule type" value="Genomic_DNA"/>
</dbReference>
<feature type="region of interest" description="Disordered" evidence="1">
    <location>
        <begin position="48"/>
        <end position="76"/>
    </location>
</feature>
<evidence type="ECO:0000313" key="2">
    <source>
        <dbReference type="EMBL" id="GFO42181.1"/>
    </source>
</evidence>
<comment type="caution">
    <text evidence="2">The sequence shown here is derived from an EMBL/GenBank/DDBJ whole genome shotgun (WGS) entry which is preliminary data.</text>
</comment>
<gene>
    <name evidence="2" type="ORF">PoB_006868600</name>
</gene>
<name>A0AAV4DEB0_9GAST</name>
<accession>A0AAV4DEB0</accession>